<dbReference type="Proteomes" id="UP000198607">
    <property type="component" value="Unassembled WGS sequence"/>
</dbReference>
<sequence length="113" mass="12476">MSEAVFFPDSALELEEIEPGKVSRKIRAHGGGLMAVEVFFKAGAIGYEHRHVHEQVCYCLEGEFVFTVEGESTTLRAGDSVFIKSSVLHGATCVVEGRLLDIFTPQREDFLKA</sequence>
<dbReference type="SUPFAM" id="SSF51182">
    <property type="entry name" value="RmlC-like cupins"/>
    <property type="match status" value="1"/>
</dbReference>
<evidence type="ECO:0000259" key="1">
    <source>
        <dbReference type="Pfam" id="PF07883"/>
    </source>
</evidence>
<dbReference type="InterPro" id="IPR014710">
    <property type="entry name" value="RmlC-like_jellyroll"/>
</dbReference>
<dbReference type="InterPro" id="IPR013096">
    <property type="entry name" value="Cupin_2"/>
</dbReference>
<dbReference type="Gene3D" id="2.60.120.10">
    <property type="entry name" value="Jelly Rolls"/>
    <property type="match status" value="1"/>
</dbReference>
<evidence type="ECO:0000313" key="3">
    <source>
        <dbReference type="Proteomes" id="UP000198607"/>
    </source>
</evidence>
<dbReference type="PIRSF" id="PIRSF029883">
    <property type="entry name" value="KdgF"/>
    <property type="match status" value="1"/>
</dbReference>
<dbReference type="CDD" id="cd02238">
    <property type="entry name" value="cupin_KdgF"/>
    <property type="match status" value="1"/>
</dbReference>
<dbReference type="EMBL" id="FNCY01000030">
    <property type="protein sequence ID" value="SDI78921.1"/>
    <property type="molecule type" value="Genomic_DNA"/>
</dbReference>
<dbReference type="RefSeq" id="WP_091940572.1">
    <property type="nucleotide sequence ID" value="NZ_FNCY01000030.1"/>
</dbReference>
<organism evidence="2 3">
    <name type="scientific">Propionivibrio dicarboxylicus</name>
    <dbReference type="NCBI Taxonomy" id="83767"/>
    <lineage>
        <taxon>Bacteria</taxon>
        <taxon>Pseudomonadati</taxon>
        <taxon>Pseudomonadota</taxon>
        <taxon>Betaproteobacteria</taxon>
        <taxon>Rhodocyclales</taxon>
        <taxon>Rhodocyclaceae</taxon>
        <taxon>Propionivibrio</taxon>
    </lineage>
</organism>
<dbReference type="Pfam" id="PF07883">
    <property type="entry name" value="Cupin_2"/>
    <property type="match status" value="1"/>
</dbReference>
<dbReference type="OrthoDB" id="9811153at2"/>
<name>A0A1G8NF73_9RHOO</name>
<dbReference type="PANTHER" id="PTHR40112">
    <property type="entry name" value="H2HPP ISOMERASE"/>
    <property type="match status" value="1"/>
</dbReference>
<protein>
    <submittedName>
        <fullName evidence="2">Cupin domain-containing protein</fullName>
    </submittedName>
</protein>
<dbReference type="InterPro" id="IPR011051">
    <property type="entry name" value="RmlC_Cupin_sf"/>
</dbReference>
<evidence type="ECO:0000313" key="2">
    <source>
        <dbReference type="EMBL" id="SDI78921.1"/>
    </source>
</evidence>
<gene>
    <name evidence="2" type="ORF">SAMN05660652_04038</name>
</gene>
<dbReference type="InterPro" id="IPR052535">
    <property type="entry name" value="Bacilysin_H2HPP_isomerase"/>
</dbReference>
<dbReference type="PANTHER" id="PTHR40112:SF1">
    <property type="entry name" value="H2HPP ISOMERASE"/>
    <property type="match status" value="1"/>
</dbReference>
<dbReference type="AlphaFoldDB" id="A0A1G8NF73"/>
<accession>A0A1G8NF73</accession>
<feature type="domain" description="Cupin type-2" evidence="1">
    <location>
        <begin position="39"/>
        <end position="101"/>
    </location>
</feature>
<reference evidence="2 3" key="1">
    <citation type="submission" date="2016-10" db="EMBL/GenBank/DDBJ databases">
        <authorList>
            <person name="de Groot N.N."/>
        </authorList>
    </citation>
    <scope>NUCLEOTIDE SEQUENCE [LARGE SCALE GENOMIC DNA]</scope>
    <source>
        <strain evidence="2 3">DSM 5885</strain>
    </source>
</reference>
<keyword evidence="3" id="KW-1185">Reference proteome</keyword>
<dbReference type="InterPro" id="IPR025499">
    <property type="entry name" value="KdgF"/>
</dbReference>
<proteinExistence type="predicted"/>
<dbReference type="STRING" id="83767.SAMN05660652_04038"/>